<evidence type="ECO:0000259" key="7">
    <source>
        <dbReference type="PROSITE" id="PS51649"/>
    </source>
</evidence>
<keyword evidence="4" id="KW-0175">Coiled coil</keyword>
<dbReference type="PROSITE" id="PS50097">
    <property type="entry name" value="BTB"/>
    <property type="match status" value="1"/>
</dbReference>
<feature type="domain" description="NPH3" evidence="7">
    <location>
        <begin position="235"/>
        <end position="529"/>
    </location>
</feature>
<evidence type="ECO:0008006" key="10">
    <source>
        <dbReference type="Google" id="ProtNLM"/>
    </source>
</evidence>
<proteinExistence type="inferred from homology"/>
<dbReference type="GO" id="GO:0016567">
    <property type="term" value="P:protein ubiquitination"/>
    <property type="evidence" value="ECO:0007669"/>
    <property type="project" value="UniProtKB-UniPathway"/>
</dbReference>
<evidence type="ECO:0000313" key="8">
    <source>
        <dbReference type="EMBL" id="VFQ95599.1"/>
    </source>
</evidence>
<dbReference type="Pfam" id="PF00651">
    <property type="entry name" value="BTB"/>
    <property type="match status" value="1"/>
</dbReference>
<protein>
    <recommendedName>
        <fullName evidence="10">NPH3 domain-containing protein</fullName>
    </recommendedName>
</protein>
<gene>
    <name evidence="8" type="ORF">CCAM_LOCUS37375</name>
</gene>
<dbReference type="CDD" id="cd18312">
    <property type="entry name" value="BTB_POZ_NPY3-like"/>
    <property type="match status" value="1"/>
</dbReference>
<name>A0A484N424_9ASTE</name>
<dbReference type="PROSITE" id="PS51649">
    <property type="entry name" value="NPH3"/>
    <property type="match status" value="1"/>
</dbReference>
<feature type="compositionally biased region" description="Polar residues" evidence="5">
    <location>
        <begin position="618"/>
        <end position="629"/>
    </location>
</feature>
<comment type="similarity">
    <text evidence="3">Belongs to the NPH3 family.</text>
</comment>
<accession>A0A484N424</accession>
<evidence type="ECO:0000256" key="3">
    <source>
        <dbReference type="PROSITE-ProRule" id="PRU00982"/>
    </source>
</evidence>
<comment type="pathway">
    <text evidence="1">Protein modification; protein ubiquitination.</text>
</comment>
<dbReference type="InterPro" id="IPR000210">
    <property type="entry name" value="BTB/POZ_dom"/>
</dbReference>
<evidence type="ECO:0000259" key="6">
    <source>
        <dbReference type="PROSITE" id="PS50097"/>
    </source>
</evidence>
<sequence>MACMRLGSKSDAFYREGQSWHCSSGLPSDVTIEIGEMSFYFHKFPLLSRSGLLDKLIRESSINDGLSSSSSSSTCILQLGDIPGGAKAFELVAKFCYSIKIELTPSNVVSVRCAAEYLQMTEEYGEGNLITQAEAFLNQVFASWADTIKALETCEEVLAQAEDLHIVARCINSLAAKACSDSKTLLNWPVAAAAAASAAEALNPSPRVKGLDLWNGIVSAGPAKPAAVPGGGGDDWWFEDVSFISLPFFKRFIVAIEDGGMSWEHIARSLVYYATKYIPLMNRQASFKDASQAKCSSKISTPSETDQKALLEEIVELLTSQRGVVETRFLLRLLRTAMMLRTSQVCRDSLEKRVGMQLDQASLDDLLIPNTGYSAETLYDIDCFQRILDRFLLLDQASAAATPMMITEEENQQGVVDEGAHTLTSITRVANLVDSYLAEVAPDANLKLTKFQSLAAAIPDYARPLSDGIYRAIDIYLKAHPWLTDSEREQMCRLMNCQKLSLEASTHAAQNERLPLRVIVQVLFFEQLRLRTSISGWFFVSDNMEGNEEGNRMEDMRQRVADLEKECENVREEVQKLVKAKRGWNIFSRRKSRYGFKASKPCAAPPPAPPLKVEPVNISANANGNLPKK</sequence>
<evidence type="ECO:0000313" key="9">
    <source>
        <dbReference type="Proteomes" id="UP000595140"/>
    </source>
</evidence>
<dbReference type="AlphaFoldDB" id="A0A484N424"/>
<feature type="coiled-coil region" evidence="4">
    <location>
        <begin position="546"/>
        <end position="580"/>
    </location>
</feature>
<dbReference type="SUPFAM" id="SSF54695">
    <property type="entry name" value="POZ domain"/>
    <property type="match status" value="1"/>
</dbReference>
<dbReference type="UniPathway" id="UPA00143"/>
<dbReference type="InterPro" id="IPR027356">
    <property type="entry name" value="NPH3_dom"/>
</dbReference>
<evidence type="ECO:0000256" key="1">
    <source>
        <dbReference type="ARBA" id="ARBA00004906"/>
    </source>
</evidence>
<dbReference type="Pfam" id="PF03000">
    <property type="entry name" value="NPH3"/>
    <property type="match status" value="1"/>
</dbReference>
<feature type="domain" description="BTB" evidence="6">
    <location>
        <begin position="28"/>
        <end position="105"/>
    </location>
</feature>
<organism evidence="8 9">
    <name type="scientific">Cuscuta campestris</name>
    <dbReference type="NCBI Taxonomy" id="132261"/>
    <lineage>
        <taxon>Eukaryota</taxon>
        <taxon>Viridiplantae</taxon>
        <taxon>Streptophyta</taxon>
        <taxon>Embryophyta</taxon>
        <taxon>Tracheophyta</taxon>
        <taxon>Spermatophyta</taxon>
        <taxon>Magnoliopsida</taxon>
        <taxon>eudicotyledons</taxon>
        <taxon>Gunneridae</taxon>
        <taxon>Pentapetalae</taxon>
        <taxon>asterids</taxon>
        <taxon>lamiids</taxon>
        <taxon>Solanales</taxon>
        <taxon>Convolvulaceae</taxon>
        <taxon>Cuscuteae</taxon>
        <taxon>Cuscuta</taxon>
        <taxon>Cuscuta subgen. Grammica</taxon>
        <taxon>Cuscuta sect. Cleistogrammica</taxon>
    </lineage>
</organism>
<dbReference type="Gene3D" id="3.30.710.10">
    <property type="entry name" value="Potassium Channel Kv1.1, Chain A"/>
    <property type="match status" value="1"/>
</dbReference>
<keyword evidence="2" id="KW-0833">Ubl conjugation pathway</keyword>
<dbReference type="OrthoDB" id="624345at2759"/>
<keyword evidence="9" id="KW-1185">Reference proteome</keyword>
<dbReference type="EMBL" id="OOIL02005600">
    <property type="protein sequence ID" value="VFQ95599.1"/>
    <property type="molecule type" value="Genomic_DNA"/>
</dbReference>
<evidence type="ECO:0000256" key="5">
    <source>
        <dbReference type="SAM" id="MobiDB-lite"/>
    </source>
</evidence>
<feature type="region of interest" description="Disordered" evidence="5">
    <location>
        <begin position="598"/>
        <end position="629"/>
    </location>
</feature>
<reference evidence="8 9" key="1">
    <citation type="submission" date="2018-04" db="EMBL/GenBank/DDBJ databases">
        <authorList>
            <person name="Vogel A."/>
        </authorList>
    </citation>
    <scope>NUCLEOTIDE SEQUENCE [LARGE SCALE GENOMIC DNA]</scope>
</reference>
<evidence type="ECO:0000256" key="2">
    <source>
        <dbReference type="ARBA" id="ARBA00022786"/>
    </source>
</evidence>
<dbReference type="InterPro" id="IPR043454">
    <property type="entry name" value="NPH3/RPT2-like"/>
</dbReference>
<dbReference type="PANTHER" id="PTHR32370">
    <property type="entry name" value="OS12G0117600 PROTEIN"/>
    <property type="match status" value="1"/>
</dbReference>
<evidence type="ECO:0000256" key="4">
    <source>
        <dbReference type="SAM" id="Coils"/>
    </source>
</evidence>
<dbReference type="Proteomes" id="UP000595140">
    <property type="component" value="Unassembled WGS sequence"/>
</dbReference>
<dbReference type="InterPro" id="IPR011333">
    <property type="entry name" value="SKP1/BTB/POZ_sf"/>
</dbReference>
<dbReference type="SMART" id="SM00225">
    <property type="entry name" value="BTB"/>
    <property type="match status" value="1"/>
</dbReference>
<feature type="compositionally biased region" description="Pro residues" evidence="5">
    <location>
        <begin position="603"/>
        <end position="612"/>
    </location>
</feature>